<dbReference type="Proteomes" id="UP000831775">
    <property type="component" value="Chromosome"/>
</dbReference>
<evidence type="ECO:0000256" key="1">
    <source>
        <dbReference type="ARBA" id="ARBA00022741"/>
    </source>
</evidence>
<evidence type="ECO:0000256" key="2">
    <source>
        <dbReference type="ARBA" id="ARBA00022840"/>
    </source>
</evidence>
<keyword evidence="4" id="KW-1185">Reference proteome</keyword>
<reference evidence="3 4" key="1">
    <citation type="submission" date="2022-04" db="EMBL/GenBank/DDBJ databases">
        <title>Leucobacter sp. isolated from rhizosphere of onion.</title>
        <authorList>
            <person name="Won M."/>
            <person name="Lee C.-M."/>
            <person name="Woen H.-Y."/>
            <person name="Kwon S.-W."/>
        </authorList>
    </citation>
    <scope>NUCLEOTIDE SEQUENCE [LARGE SCALE GENOMIC DNA]</scope>
    <source>
        <strain evidence="3 4">H25R-14</strain>
    </source>
</reference>
<name>A0ABY4FWW2_9MICO</name>
<keyword evidence="1" id="KW-0547">Nucleotide-binding</keyword>
<keyword evidence="2" id="KW-0067">ATP-binding</keyword>
<proteinExistence type="predicted"/>
<gene>
    <name evidence="3" type="ORF">MUN76_02030</name>
</gene>
<evidence type="ECO:0000313" key="3">
    <source>
        <dbReference type="EMBL" id="UOQ60786.1"/>
    </source>
</evidence>
<sequence>MRRRWVNLIDVLYDRAAELVLVSDHPLDEILDIDGANRDTARTNSRLGLLETRDARV</sequence>
<evidence type="ECO:0000313" key="4">
    <source>
        <dbReference type="Proteomes" id="UP000831775"/>
    </source>
</evidence>
<protein>
    <submittedName>
        <fullName evidence="3">Uncharacterized protein</fullName>
    </submittedName>
</protein>
<dbReference type="Pfam" id="PF03969">
    <property type="entry name" value="AFG1_ATPase"/>
    <property type="match status" value="1"/>
</dbReference>
<dbReference type="InterPro" id="IPR005654">
    <property type="entry name" value="ATPase_AFG1-like"/>
</dbReference>
<accession>A0ABY4FWW2</accession>
<organism evidence="3 4">
    <name type="scientific">Leucobacter rhizosphaerae</name>
    <dbReference type="NCBI Taxonomy" id="2932245"/>
    <lineage>
        <taxon>Bacteria</taxon>
        <taxon>Bacillati</taxon>
        <taxon>Actinomycetota</taxon>
        <taxon>Actinomycetes</taxon>
        <taxon>Micrococcales</taxon>
        <taxon>Microbacteriaceae</taxon>
        <taxon>Leucobacter</taxon>
    </lineage>
</organism>
<dbReference type="EMBL" id="CP095043">
    <property type="protein sequence ID" value="UOQ60786.1"/>
    <property type="molecule type" value="Genomic_DNA"/>
</dbReference>